<keyword evidence="4 5" id="KW-0808">Transferase</keyword>
<comment type="similarity">
    <text evidence="2">Belongs to the class-III pyridoxal-phosphate-dependent aminotransferase family.</text>
</comment>
<proteinExistence type="inferred from homology"/>
<evidence type="ECO:0000256" key="4">
    <source>
        <dbReference type="ARBA" id="ARBA00022679"/>
    </source>
</evidence>
<dbReference type="InterPro" id="IPR004637">
    <property type="entry name" value="Dat"/>
</dbReference>
<reference evidence="5 6" key="1">
    <citation type="submission" date="2019-05" db="EMBL/GenBank/DDBJ databases">
        <authorList>
            <consortium name="Pathogen Informatics"/>
        </authorList>
    </citation>
    <scope>NUCLEOTIDE SEQUENCE [LARGE SCALE GENOMIC DNA]</scope>
    <source>
        <strain evidence="5 6">NCTC13032</strain>
    </source>
</reference>
<dbReference type="EC" id="2.6.1.76" evidence="5"/>
<sequence length="100" mass="10693">MPPRASGLKAKLVELQKRYPVIGHVRGLGMMIGIEIVKPHEAADHMGCFPGDGELSALIQKKCFEAGLILERGGRNGKRCASAAFPADQRSGAERVPGQI</sequence>
<evidence type="ECO:0000313" key="5">
    <source>
        <dbReference type="EMBL" id="VTP71681.1"/>
    </source>
</evidence>
<dbReference type="InterPro" id="IPR015422">
    <property type="entry name" value="PyrdxlP-dep_Trfase_small"/>
</dbReference>
<evidence type="ECO:0000256" key="1">
    <source>
        <dbReference type="ARBA" id="ARBA00001933"/>
    </source>
</evidence>
<dbReference type="GO" id="GO:0045303">
    <property type="term" value="F:diaminobutyrate-2-oxoglutarate transaminase activity"/>
    <property type="evidence" value="ECO:0007669"/>
    <property type="project" value="UniProtKB-EC"/>
</dbReference>
<accession>A0A4U9I648</accession>
<dbReference type="PANTHER" id="PTHR43552:SF1">
    <property type="entry name" value="DIAMINOBUTYRATE--2-OXOGLUTARATE AMINOTRANSFERASE"/>
    <property type="match status" value="1"/>
</dbReference>
<dbReference type="AlphaFoldDB" id="A0A4U9I648"/>
<dbReference type="SUPFAM" id="SSF53383">
    <property type="entry name" value="PLP-dependent transferases"/>
    <property type="match status" value="1"/>
</dbReference>
<evidence type="ECO:0000256" key="3">
    <source>
        <dbReference type="ARBA" id="ARBA00022576"/>
    </source>
</evidence>
<dbReference type="Gene3D" id="3.90.1150.10">
    <property type="entry name" value="Aspartate Aminotransferase, domain 1"/>
    <property type="match status" value="1"/>
</dbReference>
<evidence type="ECO:0000256" key="2">
    <source>
        <dbReference type="ARBA" id="ARBA00008954"/>
    </source>
</evidence>
<dbReference type="EMBL" id="LR590464">
    <property type="protein sequence ID" value="VTP71681.1"/>
    <property type="molecule type" value="Genomic_DNA"/>
</dbReference>
<comment type="cofactor">
    <cofactor evidence="1">
        <name>pyridoxal 5'-phosphate</name>
        <dbReference type="ChEBI" id="CHEBI:597326"/>
    </cofactor>
</comment>
<dbReference type="PANTHER" id="PTHR43552">
    <property type="entry name" value="DIAMINOBUTYRATE--2-OXOGLUTARATE AMINOTRANSFERASE"/>
    <property type="match status" value="1"/>
</dbReference>
<keyword evidence="3 5" id="KW-0032">Aminotransferase</keyword>
<evidence type="ECO:0000313" key="6">
    <source>
        <dbReference type="Proteomes" id="UP000310719"/>
    </source>
</evidence>
<name>A0A4U9I648_9ENTR</name>
<organism evidence="5 6">
    <name type="scientific">Leclercia adecarboxylata</name>
    <dbReference type="NCBI Taxonomy" id="83655"/>
    <lineage>
        <taxon>Bacteria</taxon>
        <taxon>Pseudomonadati</taxon>
        <taxon>Pseudomonadota</taxon>
        <taxon>Gammaproteobacteria</taxon>
        <taxon>Enterobacterales</taxon>
        <taxon>Enterobacteriaceae</taxon>
        <taxon>Leclercia</taxon>
    </lineage>
</organism>
<gene>
    <name evidence="5" type="primary">dat_5</name>
    <name evidence="5" type="ORF">NCTC13032_04976</name>
</gene>
<dbReference type="Proteomes" id="UP000310719">
    <property type="component" value="Chromosome"/>
</dbReference>
<dbReference type="InterPro" id="IPR015424">
    <property type="entry name" value="PyrdxlP-dep_Trfase"/>
</dbReference>
<protein>
    <submittedName>
        <fullName evidence="5">Diaminobutyrate--2-oxoglutarate aminotransferase</fullName>
        <ecNumber evidence="5">2.6.1.76</ecNumber>
    </submittedName>
</protein>